<protein>
    <submittedName>
        <fullName evidence="2">Pancreatic trypsin inhibitor</fullName>
    </submittedName>
</protein>
<dbReference type="AlphaFoldDB" id="A0A224YDA3"/>
<organism evidence="2">
    <name type="scientific">Rhipicephalus zambeziensis</name>
    <dbReference type="NCBI Taxonomy" id="60191"/>
    <lineage>
        <taxon>Eukaryota</taxon>
        <taxon>Metazoa</taxon>
        <taxon>Ecdysozoa</taxon>
        <taxon>Arthropoda</taxon>
        <taxon>Chelicerata</taxon>
        <taxon>Arachnida</taxon>
        <taxon>Acari</taxon>
        <taxon>Parasitiformes</taxon>
        <taxon>Ixodida</taxon>
        <taxon>Ixodoidea</taxon>
        <taxon>Ixodidae</taxon>
        <taxon>Rhipicephalinae</taxon>
        <taxon>Rhipicephalus</taxon>
        <taxon>Rhipicephalus</taxon>
    </lineage>
</organism>
<sequence length="200" mass="21911">MRVLAVLAASPALMTLLLIGQTTGNILNGDSPPKMCQTPSRPFYQKASDDDTDILYIYNNASCLCESVLIDKKKDHTFPSRFSCVSQCGTGQGAPLCIGGPVNAVNDSTITSSLTPGSLKNSREEEDYNSDSEYHEFEDENMFVAFFYDAATMSCKAYVAHGMPDRSKVKNFFTFKSYCLYECKGFNASTINGSKSDDVV</sequence>
<feature type="signal peptide" evidence="1">
    <location>
        <begin position="1"/>
        <end position="24"/>
    </location>
</feature>
<proteinExistence type="predicted"/>
<keyword evidence="1" id="KW-0732">Signal</keyword>
<feature type="chain" id="PRO_5012962898" evidence="1">
    <location>
        <begin position="25"/>
        <end position="200"/>
    </location>
</feature>
<reference evidence="2" key="1">
    <citation type="journal article" date="2017" name="Parasit. Vectors">
        <title>Sialotranscriptomics of Rhipicephalus zambeziensis reveals intricate expression profiles of secretory proteins and suggests tight temporal transcriptional regulation during blood-feeding.</title>
        <authorList>
            <person name="de Castro M.H."/>
            <person name="de Klerk D."/>
            <person name="Pienaar R."/>
            <person name="Rees D.J.G."/>
            <person name="Mans B.J."/>
        </authorList>
    </citation>
    <scope>NUCLEOTIDE SEQUENCE</scope>
    <source>
        <tissue evidence="2">Salivary glands</tissue>
    </source>
</reference>
<accession>A0A224YDA3</accession>
<evidence type="ECO:0000313" key="2">
    <source>
        <dbReference type="EMBL" id="MAA11760.1"/>
    </source>
</evidence>
<name>A0A224YDA3_9ACAR</name>
<dbReference type="EMBL" id="GFPF01000614">
    <property type="protein sequence ID" value="MAA11760.1"/>
    <property type="molecule type" value="Transcribed_RNA"/>
</dbReference>
<evidence type="ECO:0000256" key="1">
    <source>
        <dbReference type="SAM" id="SignalP"/>
    </source>
</evidence>